<dbReference type="Proteomes" id="UP001297092">
    <property type="component" value="Unassembled WGS sequence"/>
</dbReference>
<keyword evidence="1" id="KW-0472">Membrane</keyword>
<feature type="transmembrane region" description="Helical" evidence="1">
    <location>
        <begin position="69"/>
        <end position="90"/>
    </location>
</feature>
<dbReference type="Pfam" id="PF13858">
    <property type="entry name" value="DUF4199"/>
    <property type="match status" value="1"/>
</dbReference>
<gene>
    <name evidence="2" type="ORF">KIV10_01985</name>
</gene>
<evidence type="ECO:0000256" key="1">
    <source>
        <dbReference type="SAM" id="Phobius"/>
    </source>
</evidence>
<evidence type="ECO:0000313" key="3">
    <source>
        <dbReference type="Proteomes" id="UP001297092"/>
    </source>
</evidence>
<protein>
    <submittedName>
        <fullName evidence="2">DUF4199 family protein</fullName>
    </submittedName>
</protein>
<comment type="caution">
    <text evidence="2">The sequence shown here is derived from an EMBL/GenBank/DDBJ whole genome shotgun (WGS) entry which is preliminary data.</text>
</comment>
<feature type="transmembrane region" description="Helical" evidence="1">
    <location>
        <begin position="110"/>
        <end position="134"/>
    </location>
</feature>
<dbReference type="EMBL" id="JAHCTB010000001">
    <property type="protein sequence ID" value="MBT0606941.1"/>
    <property type="molecule type" value="Genomic_DNA"/>
</dbReference>
<dbReference type="InterPro" id="IPR025250">
    <property type="entry name" value="DUF4199"/>
</dbReference>
<name>A0ABS5S156_9FLAO</name>
<evidence type="ECO:0000313" key="2">
    <source>
        <dbReference type="EMBL" id="MBT0606941.1"/>
    </source>
</evidence>
<keyword evidence="1" id="KW-0812">Transmembrane</keyword>
<keyword evidence="3" id="KW-1185">Reference proteome</keyword>
<feature type="transmembrane region" description="Helical" evidence="1">
    <location>
        <begin position="31"/>
        <end position="49"/>
    </location>
</feature>
<organism evidence="2 3">
    <name type="scientific">Aequorivita echinoideorum</name>
    <dbReference type="NCBI Taxonomy" id="1549647"/>
    <lineage>
        <taxon>Bacteria</taxon>
        <taxon>Pseudomonadati</taxon>
        <taxon>Bacteroidota</taxon>
        <taxon>Flavobacteriia</taxon>
        <taxon>Flavobacteriales</taxon>
        <taxon>Flavobacteriaceae</taxon>
        <taxon>Aequorivita</taxon>
    </lineage>
</organism>
<feature type="transmembrane region" description="Helical" evidence="1">
    <location>
        <begin position="7"/>
        <end position="25"/>
    </location>
</feature>
<proteinExistence type="predicted"/>
<reference evidence="2 3" key="1">
    <citation type="submission" date="2021-05" db="EMBL/GenBank/DDBJ databases">
        <title>Aequorivita echinoideorum JCM 30378 genome.</title>
        <authorList>
            <person name="Zhang H."/>
            <person name="Li C."/>
        </authorList>
    </citation>
    <scope>NUCLEOTIDE SEQUENCE [LARGE SCALE GENOMIC DNA]</scope>
    <source>
        <strain evidence="2 3">JCM30378</strain>
    </source>
</reference>
<keyword evidence="1" id="KW-1133">Transmembrane helix</keyword>
<accession>A0ABS5S156</accession>
<sequence length="153" mass="17489">MFKIYSRFGIWIAVILIAYFLLLKIVGLHQYPVLSAANGLIYAIGLYMAMKTYRSRKTTRLKYEKGFEVGLFCGGIATILFTIFMAIYMYQIDGEFAANIMESWDLEYDLGTLMLLISLLIMGFATTLVLTLAFMQLLKNSWNTPDGNRNTMK</sequence>
<dbReference type="RefSeq" id="WP_214111810.1">
    <property type="nucleotide sequence ID" value="NZ_JAHCTB010000001.1"/>
</dbReference>